<dbReference type="AlphaFoldDB" id="A0A3M9MZD7"/>
<gene>
    <name evidence="2" type="ORF">EFA69_07080</name>
</gene>
<reference evidence="2 3" key="1">
    <citation type="submission" date="2018-11" db="EMBL/GenBank/DDBJ databases">
        <title>Rufibacter latericius sp. nov., isolated from water in Baiyang Lake.</title>
        <authorList>
            <person name="Yang Y."/>
        </authorList>
    </citation>
    <scope>NUCLEOTIDE SEQUENCE [LARGE SCALE GENOMIC DNA]</scope>
    <source>
        <strain evidence="2 3">MCC P1</strain>
    </source>
</reference>
<keyword evidence="3" id="KW-1185">Reference proteome</keyword>
<dbReference type="Pfam" id="PF04230">
    <property type="entry name" value="PS_pyruv_trans"/>
    <property type="match status" value="1"/>
</dbReference>
<dbReference type="GO" id="GO:0016740">
    <property type="term" value="F:transferase activity"/>
    <property type="evidence" value="ECO:0007669"/>
    <property type="project" value="UniProtKB-KW"/>
</dbReference>
<evidence type="ECO:0000259" key="1">
    <source>
        <dbReference type="Pfam" id="PF04230"/>
    </source>
</evidence>
<dbReference type="RefSeq" id="WP_123132403.1">
    <property type="nucleotide sequence ID" value="NZ_RJJE01000007.1"/>
</dbReference>
<protein>
    <submittedName>
        <fullName evidence="2">Polysaccharide pyruvyl transferase family protein</fullName>
    </submittedName>
</protein>
<comment type="caution">
    <text evidence="2">The sequence shown here is derived from an EMBL/GenBank/DDBJ whole genome shotgun (WGS) entry which is preliminary data.</text>
</comment>
<accession>A0A3M9MZD7</accession>
<dbReference type="PANTHER" id="PTHR36836:SF1">
    <property type="entry name" value="COLANIC ACID BIOSYNTHESIS PROTEIN WCAK"/>
    <property type="match status" value="1"/>
</dbReference>
<evidence type="ECO:0000313" key="3">
    <source>
        <dbReference type="Proteomes" id="UP000271010"/>
    </source>
</evidence>
<dbReference type="PANTHER" id="PTHR36836">
    <property type="entry name" value="COLANIC ACID BIOSYNTHESIS PROTEIN WCAK"/>
    <property type="match status" value="1"/>
</dbReference>
<dbReference type="OrthoDB" id="1425928at2"/>
<organism evidence="2 3">
    <name type="scientific">Rufibacter immobilis</name>
    <dbReference type="NCBI Taxonomy" id="1348778"/>
    <lineage>
        <taxon>Bacteria</taxon>
        <taxon>Pseudomonadati</taxon>
        <taxon>Bacteroidota</taxon>
        <taxon>Cytophagia</taxon>
        <taxon>Cytophagales</taxon>
        <taxon>Hymenobacteraceae</taxon>
        <taxon>Rufibacter</taxon>
    </lineage>
</organism>
<feature type="domain" description="Polysaccharide pyruvyl transferase" evidence="1">
    <location>
        <begin position="16"/>
        <end position="301"/>
    </location>
</feature>
<proteinExistence type="predicted"/>
<name>A0A3M9MZD7_9BACT</name>
<dbReference type="InterPro" id="IPR007345">
    <property type="entry name" value="Polysacch_pyruvyl_Trfase"/>
</dbReference>
<evidence type="ECO:0000313" key="2">
    <source>
        <dbReference type="EMBL" id="RNI30860.1"/>
    </source>
</evidence>
<dbReference type="EMBL" id="RJJE01000007">
    <property type="protein sequence ID" value="RNI30860.1"/>
    <property type="molecule type" value="Genomic_DNA"/>
</dbReference>
<keyword evidence="2" id="KW-0808">Transferase</keyword>
<sequence length="372" mass="42418">MKMIKIGMFSFADINNYGDILFSHIFKREVEARIPNVKITFFTPADALVEGFSYEAYTSEKVNEKYDALILAGGEVVHFYDERTWFPIYKKSNLEVASAKPSDVVWDWALNCKSSFKAWLSVGVRPFEDTSNAEKVDSVINTLDYISVRGILSKKILENKIDTYNSKITITPDLGWLFPDLLLSSGEYGVHFGKFISSQKYVIYQVNNINNEEAKLIAQALLAFEAQTGLKVYLLPVIHPWEDEKYLALIEEYSEGKVKMLPATLTTMEIADVILHAELVLCSSLHTAITALAFGIPSAIINKWQGTKLQDLFGLQFRTEFLSSDFNMTYDMLMKLYNTRDEQKPALKLYADFMKEKLKSVFDELCTKILSH</sequence>
<dbReference type="Proteomes" id="UP000271010">
    <property type="component" value="Unassembled WGS sequence"/>
</dbReference>